<comment type="caution">
    <text evidence="2">The sequence shown here is derived from an EMBL/GenBank/DDBJ whole genome shotgun (WGS) entry which is preliminary data.</text>
</comment>
<dbReference type="PROSITE" id="PS50043">
    <property type="entry name" value="HTH_LUXR_2"/>
    <property type="match status" value="1"/>
</dbReference>
<dbReference type="InterPro" id="IPR016032">
    <property type="entry name" value="Sig_transdc_resp-reg_C-effctor"/>
</dbReference>
<dbReference type="PRINTS" id="PR00038">
    <property type="entry name" value="HTHLUXR"/>
</dbReference>
<protein>
    <submittedName>
        <fullName evidence="2">DNA-binding NarL/FixJ family response regulator</fullName>
    </submittedName>
</protein>
<reference evidence="2 3" key="1">
    <citation type="submission" date="2020-08" db="EMBL/GenBank/DDBJ databases">
        <title>Genomic Encyclopedia of Type Strains, Phase IV (KMG-IV): sequencing the most valuable type-strain genomes for metagenomic binning, comparative biology and taxonomic classification.</title>
        <authorList>
            <person name="Goeker M."/>
        </authorList>
    </citation>
    <scope>NUCLEOTIDE SEQUENCE [LARGE SCALE GENOMIC DNA]</scope>
    <source>
        <strain evidence="2 3">DSM 11590</strain>
    </source>
</reference>
<dbReference type="AlphaFoldDB" id="A0A7W9ZJE9"/>
<evidence type="ECO:0000313" key="2">
    <source>
        <dbReference type="EMBL" id="MBB6211254.1"/>
    </source>
</evidence>
<dbReference type="SUPFAM" id="SSF46894">
    <property type="entry name" value="C-terminal effector domain of the bipartite response regulators"/>
    <property type="match status" value="1"/>
</dbReference>
<dbReference type="GO" id="GO:0003677">
    <property type="term" value="F:DNA binding"/>
    <property type="evidence" value="ECO:0007669"/>
    <property type="project" value="UniProtKB-KW"/>
</dbReference>
<dbReference type="GO" id="GO:0006355">
    <property type="term" value="P:regulation of DNA-templated transcription"/>
    <property type="evidence" value="ECO:0007669"/>
    <property type="project" value="InterPro"/>
</dbReference>
<dbReference type="Gene3D" id="3.40.50.2300">
    <property type="match status" value="1"/>
</dbReference>
<accession>A0A7W9ZJE9</accession>
<dbReference type="PANTHER" id="PTHR45566:SF1">
    <property type="entry name" value="HTH-TYPE TRANSCRIPTIONAL REGULATOR YHJB-RELATED"/>
    <property type="match status" value="1"/>
</dbReference>
<evidence type="ECO:0000259" key="1">
    <source>
        <dbReference type="PROSITE" id="PS50043"/>
    </source>
</evidence>
<dbReference type="InterPro" id="IPR000792">
    <property type="entry name" value="Tscrpt_reg_LuxR_C"/>
</dbReference>
<organism evidence="2 3">
    <name type="scientific">Novispirillum itersonii</name>
    <name type="common">Aquaspirillum itersonii</name>
    <dbReference type="NCBI Taxonomy" id="189"/>
    <lineage>
        <taxon>Bacteria</taxon>
        <taxon>Pseudomonadati</taxon>
        <taxon>Pseudomonadota</taxon>
        <taxon>Alphaproteobacteria</taxon>
        <taxon>Rhodospirillales</taxon>
        <taxon>Novispirillaceae</taxon>
        <taxon>Novispirillum</taxon>
    </lineage>
</organism>
<dbReference type="PANTHER" id="PTHR45566">
    <property type="entry name" value="HTH-TYPE TRANSCRIPTIONAL REGULATOR YHJB-RELATED"/>
    <property type="match status" value="1"/>
</dbReference>
<gene>
    <name evidence="2" type="ORF">FHS48_002691</name>
</gene>
<evidence type="ECO:0000313" key="3">
    <source>
        <dbReference type="Proteomes" id="UP000544872"/>
    </source>
</evidence>
<proteinExistence type="predicted"/>
<dbReference type="InterPro" id="IPR051015">
    <property type="entry name" value="EvgA-like"/>
</dbReference>
<name>A0A7W9ZJE9_NOVIT</name>
<dbReference type="EMBL" id="JACIIX010000010">
    <property type="protein sequence ID" value="MBB6211254.1"/>
    <property type="molecule type" value="Genomic_DNA"/>
</dbReference>
<dbReference type="Proteomes" id="UP000544872">
    <property type="component" value="Unassembled WGS sequence"/>
</dbReference>
<dbReference type="SMART" id="SM00421">
    <property type="entry name" value="HTH_LUXR"/>
    <property type="match status" value="1"/>
</dbReference>
<dbReference type="Pfam" id="PF00196">
    <property type="entry name" value="GerE"/>
    <property type="match status" value="1"/>
</dbReference>
<keyword evidence="2" id="KW-0238">DNA-binding</keyword>
<keyword evidence="3" id="KW-1185">Reference proteome</keyword>
<sequence>MALDYGAKAFIPKNIPFDDVVRAIEQAATLPPAEDPFLWDDNTGGFVAMSLLFPRGTLLSPQERKVFQLMKEGLQDKQIAADLDRSIHTVRVQIRSILRKRGSKRRGESL</sequence>
<dbReference type="RefSeq" id="WP_260402476.1">
    <property type="nucleotide sequence ID" value="NZ_JACIIX010000010.1"/>
</dbReference>
<dbReference type="CDD" id="cd06170">
    <property type="entry name" value="LuxR_C_like"/>
    <property type="match status" value="1"/>
</dbReference>
<feature type="domain" description="HTH luxR-type" evidence="1">
    <location>
        <begin position="52"/>
        <end position="110"/>
    </location>
</feature>